<dbReference type="Proteomes" id="UP001048763">
    <property type="component" value="Unassembled WGS sequence"/>
</dbReference>
<dbReference type="RefSeq" id="WP_217864782.1">
    <property type="nucleotide sequence ID" value="NZ_JAHSTX010000001.1"/>
</dbReference>
<accession>A0ABS6RQH5</accession>
<name>A0ABS6RQH5_9PSED</name>
<reference evidence="2" key="1">
    <citation type="submission" date="2021-06" db="EMBL/GenBank/DDBJ databases">
        <title>Updating the genus Pseudomonas: Description of 43 new species and partition of the Pseudomonas putida group.</title>
        <authorList>
            <person name="Girard L."/>
            <person name="Lood C."/>
            <person name="Vandamme P."/>
            <person name="Rokni-Zadeh H."/>
            <person name="Van Noort V."/>
            <person name="Hofte M."/>
            <person name="Lavigne R."/>
            <person name="De Mot R."/>
        </authorList>
    </citation>
    <scope>NUCLEOTIDE SEQUENCE</scope>
    <source>
        <strain evidence="2">SWRI88</strain>
    </source>
</reference>
<comment type="caution">
    <text evidence="2">The sequence shown here is derived from an EMBL/GenBank/DDBJ whole genome shotgun (WGS) entry which is preliminary data.</text>
</comment>
<evidence type="ECO:0008006" key="4">
    <source>
        <dbReference type="Google" id="ProtNLM"/>
    </source>
</evidence>
<gene>
    <name evidence="2" type="ORF">KVG85_20280</name>
</gene>
<organism evidence="2 3">
    <name type="scientific">Pseudomonas triticicola</name>
    <dbReference type="NCBI Taxonomy" id="2842345"/>
    <lineage>
        <taxon>Bacteria</taxon>
        <taxon>Pseudomonadati</taxon>
        <taxon>Pseudomonadota</taxon>
        <taxon>Gammaproteobacteria</taxon>
        <taxon>Pseudomonadales</taxon>
        <taxon>Pseudomonadaceae</taxon>
        <taxon>Pseudomonas</taxon>
    </lineage>
</organism>
<protein>
    <recommendedName>
        <fullName evidence="4">Transposase</fullName>
    </recommendedName>
</protein>
<proteinExistence type="predicted"/>
<evidence type="ECO:0000313" key="2">
    <source>
        <dbReference type="EMBL" id="MBV4548438.1"/>
    </source>
</evidence>
<dbReference type="EMBL" id="JAHSTX010000001">
    <property type="protein sequence ID" value="MBV4548438.1"/>
    <property type="molecule type" value="Genomic_DNA"/>
</dbReference>
<evidence type="ECO:0000256" key="1">
    <source>
        <dbReference type="SAM" id="MobiDB-lite"/>
    </source>
</evidence>
<evidence type="ECO:0000313" key="3">
    <source>
        <dbReference type="Proteomes" id="UP001048763"/>
    </source>
</evidence>
<feature type="region of interest" description="Disordered" evidence="1">
    <location>
        <begin position="37"/>
        <end position="58"/>
    </location>
</feature>
<keyword evidence="3" id="KW-1185">Reference proteome</keyword>
<sequence length="58" mass="6293">MVIHSVGYIQFSTPFINCPQWQLFTGLNPQKIANKAFSGRKKGASEGSVTLGKPRAGK</sequence>